<gene>
    <name evidence="2" type="ORF">GD597_11235</name>
</gene>
<dbReference type="Gene3D" id="3.40.50.720">
    <property type="entry name" value="NAD(P)-binding Rossmann-like Domain"/>
    <property type="match status" value="1"/>
</dbReference>
<protein>
    <submittedName>
        <fullName evidence="2">NAD-dependent epimerase/dehydratase family protein</fullName>
    </submittedName>
</protein>
<accession>A0A8J8FJ65</accession>
<dbReference type="PANTHER" id="PTHR43245:SF13">
    <property type="entry name" value="UDP-D-APIOSE_UDP-D-XYLOSE SYNTHASE 2"/>
    <property type="match status" value="1"/>
</dbReference>
<evidence type="ECO:0000313" key="3">
    <source>
        <dbReference type="Proteomes" id="UP000598971"/>
    </source>
</evidence>
<keyword evidence="3" id="KW-1185">Reference proteome</keyword>
<proteinExistence type="predicted"/>
<evidence type="ECO:0000313" key="2">
    <source>
        <dbReference type="EMBL" id="NNV56034.1"/>
    </source>
</evidence>
<dbReference type="InterPro" id="IPR050177">
    <property type="entry name" value="Lipid_A_modif_metabolic_enz"/>
</dbReference>
<dbReference type="AlphaFoldDB" id="A0A8J8FJ65"/>
<dbReference type="EMBL" id="WHPF01000007">
    <property type="protein sequence ID" value="NNV56034.1"/>
    <property type="molecule type" value="Genomic_DNA"/>
</dbReference>
<evidence type="ECO:0000259" key="1">
    <source>
        <dbReference type="Pfam" id="PF01370"/>
    </source>
</evidence>
<feature type="domain" description="NAD-dependent epimerase/dehydratase" evidence="1">
    <location>
        <begin position="6"/>
        <end position="210"/>
    </location>
</feature>
<dbReference type="PANTHER" id="PTHR43245">
    <property type="entry name" value="BIFUNCTIONAL POLYMYXIN RESISTANCE PROTEIN ARNA"/>
    <property type="match status" value="1"/>
</dbReference>
<organism evidence="2 3">
    <name type="scientific">Limnovirga soli</name>
    <dbReference type="NCBI Taxonomy" id="2656915"/>
    <lineage>
        <taxon>Bacteria</taxon>
        <taxon>Pseudomonadati</taxon>
        <taxon>Bacteroidota</taxon>
        <taxon>Chitinophagia</taxon>
        <taxon>Chitinophagales</taxon>
        <taxon>Chitinophagaceae</taxon>
        <taxon>Limnovirga</taxon>
    </lineage>
</organism>
<name>A0A8J8FJ65_9BACT</name>
<sequence>MSLHTIIGAGGTVANELLPVLLANKEKVRLVSRRAKPISTAEAIAADVTKYEEVLQAVQGSTIVYLLVGLTYETKVWQTTWPLVMTNVINACKATGAKLIFFDNVYMYGRVSGEMTEETPFNPCSKKGEVRAAIATQLLDEIKAGTITAMIARAADFYGPVGFTTSVPNMLVFDNLRKGKKAQWLVNAKVPHSFTYVPDAAKALYLLAKQETAFGQTWHLPTAGNVITGEAFVQLAAAAMQQPNKFQLLPVWMLRLAGLFNKTIQESIEMSYQSAHAYYFNSDKFNKAFSFVPTSYKDGIQATATWALSQ</sequence>
<reference evidence="2" key="1">
    <citation type="submission" date="2019-10" db="EMBL/GenBank/DDBJ databases">
        <title>Draft genome sequence of Panacibacter sp. KCS-6.</title>
        <authorList>
            <person name="Yim K.J."/>
        </authorList>
    </citation>
    <scope>NUCLEOTIDE SEQUENCE</scope>
    <source>
        <strain evidence="2">KCS-6</strain>
    </source>
</reference>
<dbReference type="Pfam" id="PF01370">
    <property type="entry name" value="Epimerase"/>
    <property type="match status" value="1"/>
</dbReference>
<dbReference type="SUPFAM" id="SSF51735">
    <property type="entry name" value="NAD(P)-binding Rossmann-fold domains"/>
    <property type="match status" value="1"/>
</dbReference>
<dbReference type="InterPro" id="IPR036291">
    <property type="entry name" value="NAD(P)-bd_dom_sf"/>
</dbReference>
<comment type="caution">
    <text evidence="2">The sequence shown here is derived from an EMBL/GenBank/DDBJ whole genome shotgun (WGS) entry which is preliminary data.</text>
</comment>
<dbReference type="RefSeq" id="WP_171607974.1">
    <property type="nucleotide sequence ID" value="NZ_WHPF01000007.1"/>
</dbReference>
<dbReference type="Proteomes" id="UP000598971">
    <property type="component" value="Unassembled WGS sequence"/>
</dbReference>
<dbReference type="InterPro" id="IPR001509">
    <property type="entry name" value="Epimerase_deHydtase"/>
</dbReference>